<sequence length="668" mass="70089">MIMLNAAVGLGILMQALVAFAQITVYYQQGQQPLASGTSSASSGNYTGAAAYNPTVLNPPAPPNPAIITNFAIQLQNGGTPGASIPQMGSFFGFSIETSVVNQVLGKNSSVLQVPFLNLMANLAQRVGRVNIRVGGNTQETAVLVPSTPDGKILEKDIANASNPTQTPPLIFTPDLIYMMGNISALVDIRWHLGIPFNDTSNFRLGIAEVGQAVLGDHLIGLQVGNEPDLYVAHGHRPSTYGPFDYTGEFSTLVAAVANDSNIPNKNLLIGPNIATGAWTPEMVWNTGFVDEFSTNLAFLAVEHYPTDNCFAQFGVGSPQDPQTLFPTYLNHGAGQAIVAPYLNSTAFAQTKGKQLLMFETNSASCGGFAGISDSFGAALWGLDYGMQMANSNFSGALFHVGGQSVFYNPFTPPPTNQSTFHQWTIGPIYYSALVMAEALGPTNSSQVLDLVANSNNTLTPAYAIYENGNPVRVLLFNYITDPSGANTITVNISIGGGQTGQANATPSQVQVKYLLAPSVSTKGNFTWAGQTFGANFESDGRPQGTLDVQTVQCDQTANICSISVPAPGVALVFLTNAALTEITNAAPSTTFSTTFLTKTGNTLTIDPSVLATSNGHAGMDANKDNLGSTSHGSVSAAEVTGRLEGGALVFSAIVFGAMMVGRGLVMW</sequence>
<accession>A0A0C9Y6P1</accession>
<dbReference type="InterPro" id="IPR031728">
    <property type="entry name" value="GlcAase_C"/>
</dbReference>
<keyword evidence="3" id="KW-0378">Hydrolase</keyword>
<evidence type="ECO:0000313" key="3">
    <source>
        <dbReference type="EMBL" id="KIK09664.1"/>
    </source>
</evidence>
<reference evidence="3 4" key="1">
    <citation type="submission" date="2014-04" db="EMBL/GenBank/DDBJ databases">
        <authorList>
            <consortium name="DOE Joint Genome Institute"/>
            <person name="Kuo A."/>
            <person name="Kohler A."/>
            <person name="Nagy L.G."/>
            <person name="Floudas D."/>
            <person name="Copeland A."/>
            <person name="Barry K.W."/>
            <person name="Cichocki N."/>
            <person name="Veneault-Fourrey C."/>
            <person name="LaButti K."/>
            <person name="Lindquist E.A."/>
            <person name="Lipzen A."/>
            <person name="Lundell T."/>
            <person name="Morin E."/>
            <person name="Murat C."/>
            <person name="Sun H."/>
            <person name="Tunlid A."/>
            <person name="Henrissat B."/>
            <person name="Grigoriev I.V."/>
            <person name="Hibbett D.S."/>
            <person name="Martin F."/>
            <person name="Nordberg H.P."/>
            <person name="Cantor M.N."/>
            <person name="Hua S.X."/>
        </authorList>
    </citation>
    <scope>NUCLEOTIDE SEQUENCE [LARGE SCALE GENOMIC DNA]</scope>
    <source>
        <strain evidence="3 4">LaAM-08-1</strain>
    </source>
</reference>
<name>A0A0C9Y6P1_9AGAR</name>
<dbReference type="Gene3D" id="3.20.20.80">
    <property type="entry name" value="Glycosidases"/>
    <property type="match status" value="1"/>
</dbReference>
<dbReference type="AlphaFoldDB" id="A0A0C9Y6P1"/>
<dbReference type="GO" id="GO:0016787">
    <property type="term" value="F:hydrolase activity"/>
    <property type="evidence" value="ECO:0007669"/>
    <property type="project" value="UniProtKB-KW"/>
</dbReference>
<feature type="chain" id="PRO_5002206123" evidence="1">
    <location>
        <begin position="22"/>
        <end position="668"/>
    </location>
</feature>
<evidence type="ECO:0000259" key="2">
    <source>
        <dbReference type="Pfam" id="PF16862"/>
    </source>
</evidence>
<evidence type="ECO:0000256" key="1">
    <source>
        <dbReference type="SAM" id="SignalP"/>
    </source>
</evidence>
<dbReference type="InterPro" id="IPR017853">
    <property type="entry name" value="GH"/>
</dbReference>
<keyword evidence="1" id="KW-0732">Signal</keyword>
<protein>
    <submittedName>
        <fullName evidence="3">Glycoside hydrolase family 79 protein</fullName>
    </submittedName>
</protein>
<organism evidence="3 4">
    <name type="scientific">Laccaria amethystina LaAM-08-1</name>
    <dbReference type="NCBI Taxonomy" id="1095629"/>
    <lineage>
        <taxon>Eukaryota</taxon>
        <taxon>Fungi</taxon>
        <taxon>Dikarya</taxon>
        <taxon>Basidiomycota</taxon>
        <taxon>Agaricomycotina</taxon>
        <taxon>Agaricomycetes</taxon>
        <taxon>Agaricomycetidae</taxon>
        <taxon>Agaricales</taxon>
        <taxon>Agaricineae</taxon>
        <taxon>Hydnangiaceae</taxon>
        <taxon>Laccaria</taxon>
    </lineage>
</organism>
<keyword evidence="4" id="KW-1185">Reference proteome</keyword>
<gene>
    <name evidence="3" type="ORF">K443DRAFT_671559</name>
</gene>
<dbReference type="PANTHER" id="PTHR36183:SF2">
    <property type="entry name" value="BETA-GLUCURONIDASE C-TERMINAL DOMAIN-CONTAINING PROTEIN"/>
    <property type="match status" value="1"/>
</dbReference>
<dbReference type="STRING" id="1095629.A0A0C9Y6P1"/>
<dbReference type="EMBL" id="KN838538">
    <property type="protein sequence ID" value="KIK09664.1"/>
    <property type="molecule type" value="Genomic_DNA"/>
</dbReference>
<dbReference type="InterPro" id="IPR052974">
    <property type="entry name" value="GH79_Enzymes"/>
</dbReference>
<evidence type="ECO:0000313" key="4">
    <source>
        <dbReference type="Proteomes" id="UP000054477"/>
    </source>
</evidence>
<dbReference type="OrthoDB" id="2796951at2759"/>
<dbReference type="SUPFAM" id="SSF51445">
    <property type="entry name" value="(Trans)glycosidases"/>
    <property type="match status" value="1"/>
</dbReference>
<feature type="signal peptide" evidence="1">
    <location>
        <begin position="1"/>
        <end position="21"/>
    </location>
</feature>
<dbReference type="HOGENOM" id="CLU_023945_0_0_1"/>
<reference evidence="4" key="2">
    <citation type="submission" date="2015-01" db="EMBL/GenBank/DDBJ databases">
        <title>Evolutionary Origins and Diversification of the Mycorrhizal Mutualists.</title>
        <authorList>
            <consortium name="DOE Joint Genome Institute"/>
            <consortium name="Mycorrhizal Genomics Consortium"/>
            <person name="Kohler A."/>
            <person name="Kuo A."/>
            <person name="Nagy L.G."/>
            <person name="Floudas D."/>
            <person name="Copeland A."/>
            <person name="Barry K.W."/>
            <person name="Cichocki N."/>
            <person name="Veneault-Fourrey C."/>
            <person name="LaButti K."/>
            <person name="Lindquist E.A."/>
            <person name="Lipzen A."/>
            <person name="Lundell T."/>
            <person name="Morin E."/>
            <person name="Murat C."/>
            <person name="Riley R."/>
            <person name="Ohm R."/>
            <person name="Sun H."/>
            <person name="Tunlid A."/>
            <person name="Henrissat B."/>
            <person name="Grigoriev I.V."/>
            <person name="Hibbett D.S."/>
            <person name="Martin F."/>
        </authorList>
    </citation>
    <scope>NUCLEOTIDE SEQUENCE [LARGE SCALE GENOMIC DNA]</scope>
    <source>
        <strain evidence="4">LaAM-08-1</strain>
    </source>
</reference>
<dbReference type="PANTHER" id="PTHR36183">
    <property type="entry name" value="BETA-GLUCURONIDASE"/>
    <property type="match status" value="1"/>
</dbReference>
<feature type="domain" description="Beta-glucuronidase C-terminal" evidence="2">
    <location>
        <begin position="462"/>
        <end position="572"/>
    </location>
</feature>
<proteinExistence type="predicted"/>
<dbReference type="Pfam" id="PF16862">
    <property type="entry name" value="Glyco_hydro_79C"/>
    <property type="match status" value="1"/>
</dbReference>
<dbReference type="Proteomes" id="UP000054477">
    <property type="component" value="Unassembled WGS sequence"/>
</dbReference>